<dbReference type="PANTHER" id="PTHR43179">
    <property type="entry name" value="RHAMNOSYLTRANSFERASE WBBL"/>
    <property type="match status" value="1"/>
</dbReference>
<feature type="domain" description="Glycosyltransferase 2-like" evidence="1">
    <location>
        <begin position="12"/>
        <end position="135"/>
    </location>
</feature>
<evidence type="ECO:0000313" key="2">
    <source>
        <dbReference type="EMBL" id="OGY41726.1"/>
    </source>
</evidence>
<evidence type="ECO:0000313" key="3">
    <source>
        <dbReference type="Proteomes" id="UP000176498"/>
    </source>
</evidence>
<evidence type="ECO:0000259" key="1">
    <source>
        <dbReference type="Pfam" id="PF00535"/>
    </source>
</evidence>
<dbReference type="SUPFAM" id="SSF53448">
    <property type="entry name" value="Nucleotide-diphospho-sugar transferases"/>
    <property type="match status" value="1"/>
</dbReference>
<name>A0A1G1XQ44_9BACT</name>
<protein>
    <recommendedName>
        <fullName evidence="1">Glycosyltransferase 2-like domain-containing protein</fullName>
    </recommendedName>
</protein>
<dbReference type="CDD" id="cd04186">
    <property type="entry name" value="GT_2_like_c"/>
    <property type="match status" value="1"/>
</dbReference>
<reference evidence="2 3" key="1">
    <citation type="journal article" date="2016" name="Nat. Commun.">
        <title>Thousands of microbial genomes shed light on interconnected biogeochemical processes in an aquifer system.</title>
        <authorList>
            <person name="Anantharaman K."/>
            <person name="Brown C.T."/>
            <person name="Hug L.A."/>
            <person name="Sharon I."/>
            <person name="Castelle C.J."/>
            <person name="Probst A.J."/>
            <person name="Thomas B.C."/>
            <person name="Singh A."/>
            <person name="Wilkins M.J."/>
            <person name="Karaoz U."/>
            <person name="Brodie E.L."/>
            <person name="Williams K.H."/>
            <person name="Hubbard S.S."/>
            <person name="Banfield J.F."/>
        </authorList>
    </citation>
    <scope>NUCLEOTIDE SEQUENCE [LARGE SCALE GENOMIC DNA]</scope>
</reference>
<dbReference type="AlphaFoldDB" id="A0A1G1XQ44"/>
<sequence>MTFEFRKIMDLSIIILNYKTKGLVKQCIKNVKNTTADLKYEIIVIDNGSNDGCEKMVKENFPEIDFISTGKNLGFAAGNNFGLKKAKGKYIMLLNPDITILNNSIEKMVDFMEKNLKVGLAGPKLVNPDGSYQISCRTWQTPKLILYRRTPLGRFPFAKKALEQHLMVDFDHQANMPVDWVMGACMLVRSAALEQVGLLDERFFFYVEDMDWCRRFWQNNFQVYYLADAEMVHLYERASALDNSSFLSFNKMTRRHIISFIKYFTKYLGIKNASRNI</sequence>
<dbReference type="EMBL" id="MHHZ01000014">
    <property type="protein sequence ID" value="OGY41726.1"/>
    <property type="molecule type" value="Genomic_DNA"/>
</dbReference>
<dbReference type="PANTHER" id="PTHR43179:SF7">
    <property type="entry name" value="RHAMNOSYLTRANSFERASE WBBL"/>
    <property type="match status" value="1"/>
</dbReference>
<accession>A0A1G1XQ44</accession>
<dbReference type="InterPro" id="IPR001173">
    <property type="entry name" value="Glyco_trans_2-like"/>
</dbReference>
<proteinExistence type="predicted"/>
<dbReference type="Gene3D" id="3.90.550.10">
    <property type="entry name" value="Spore Coat Polysaccharide Biosynthesis Protein SpsA, Chain A"/>
    <property type="match status" value="1"/>
</dbReference>
<comment type="caution">
    <text evidence="2">The sequence shown here is derived from an EMBL/GenBank/DDBJ whole genome shotgun (WGS) entry which is preliminary data.</text>
</comment>
<dbReference type="InterPro" id="IPR029044">
    <property type="entry name" value="Nucleotide-diphossugar_trans"/>
</dbReference>
<gene>
    <name evidence="2" type="ORF">A2Y82_02490</name>
</gene>
<dbReference type="Pfam" id="PF00535">
    <property type="entry name" value="Glycos_transf_2"/>
    <property type="match status" value="1"/>
</dbReference>
<organism evidence="2 3">
    <name type="scientific">Candidatus Buchananbacteria bacterium RBG_13_36_9</name>
    <dbReference type="NCBI Taxonomy" id="1797530"/>
    <lineage>
        <taxon>Bacteria</taxon>
        <taxon>Candidatus Buchananiibacteriota</taxon>
    </lineage>
</organism>
<dbReference type="Proteomes" id="UP000176498">
    <property type="component" value="Unassembled WGS sequence"/>
</dbReference>